<evidence type="ECO:0000313" key="1">
    <source>
        <dbReference type="EMBL" id="WQF82055.1"/>
    </source>
</evidence>
<keyword evidence="2" id="KW-1185">Reference proteome</keyword>
<dbReference type="Proteomes" id="UP001322277">
    <property type="component" value="Chromosome 4"/>
</dbReference>
<reference evidence="2" key="1">
    <citation type="journal article" date="2023" name="bioRxiv">
        <title>Complete genome of the Medicago anthracnose fungus, Colletotrichum destructivum, reveals a mini-chromosome-like region within a core chromosome.</title>
        <authorList>
            <person name="Lapalu N."/>
            <person name="Simon A."/>
            <person name="Lu A."/>
            <person name="Plaumann P.-L."/>
            <person name="Amselem J."/>
            <person name="Pigne S."/>
            <person name="Auger A."/>
            <person name="Koch C."/>
            <person name="Dallery J.-F."/>
            <person name="O'Connell R.J."/>
        </authorList>
    </citation>
    <scope>NUCLEOTIDE SEQUENCE [LARGE SCALE GENOMIC DNA]</scope>
    <source>
        <strain evidence="2">CBS 520.97</strain>
    </source>
</reference>
<dbReference type="RefSeq" id="XP_062779279.1">
    <property type="nucleotide sequence ID" value="XM_062923228.1"/>
</dbReference>
<dbReference type="KEGG" id="cdet:87943572"/>
<dbReference type="AlphaFoldDB" id="A0AAX4IFF4"/>
<sequence length="330" mass="37746">MRTTTNPASHTPTFVWDRSGVPEQWEDESFVNGQTRGSTVDRSLLEDFIYIPDHSSTSNYEFTTFEGIFHSNALENINQGKYEGTNGLTAWIHDRNSDSYQCRSYNGAMSTEGFDRVLRRKRFSEPNEVDAHTRRIYLPNPHPTILGVLALRSSQQQTPMIRKIIYRHLKADASLSVEFGLGGRTFAFEASIPFFVVKRSKIVMRDARTTSSGSQIRKTHDLSFLSKSYTWSKDEGASDALHECHISMFITGWNVNFWTAVCLNDTYYYDDDILGYNEDMLRHYDNRGPPDESTPPLDPLSIGNLTADAISPNDPRDYFLLILKHRTQKT</sequence>
<name>A0AAX4IFF4_9PEZI</name>
<organism evidence="1 2">
    <name type="scientific">Colletotrichum destructivum</name>
    <dbReference type="NCBI Taxonomy" id="34406"/>
    <lineage>
        <taxon>Eukaryota</taxon>
        <taxon>Fungi</taxon>
        <taxon>Dikarya</taxon>
        <taxon>Ascomycota</taxon>
        <taxon>Pezizomycotina</taxon>
        <taxon>Sordariomycetes</taxon>
        <taxon>Hypocreomycetidae</taxon>
        <taxon>Glomerellales</taxon>
        <taxon>Glomerellaceae</taxon>
        <taxon>Colletotrichum</taxon>
        <taxon>Colletotrichum destructivum species complex</taxon>
    </lineage>
</organism>
<protein>
    <submittedName>
        <fullName evidence="1">Uncharacterized protein</fullName>
    </submittedName>
</protein>
<dbReference type="GeneID" id="87943572"/>
<accession>A0AAX4IFF4</accession>
<dbReference type="EMBL" id="CP137308">
    <property type="protein sequence ID" value="WQF82055.1"/>
    <property type="molecule type" value="Genomic_DNA"/>
</dbReference>
<proteinExistence type="predicted"/>
<gene>
    <name evidence="1" type="ORF">CDEST_07069</name>
</gene>
<evidence type="ECO:0000313" key="2">
    <source>
        <dbReference type="Proteomes" id="UP001322277"/>
    </source>
</evidence>